<proteinExistence type="predicted"/>
<accession>A0A6P2J3X2</accession>
<dbReference type="SUPFAM" id="SSF52266">
    <property type="entry name" value="SGNH hydrolase"/>
    <property type="match status" value="1"/>
</dbReference>
<evidence type="ECO:0000313" key="2">
    <source>
        <dbReference type="EMBL" id="VWB36948.1"/>
    </source>
</evidence>
<evidence type="ECO:0000313" key="3">
    <source>
        <dbReference type="Proteomes" id="UP000494125"/>
    </source>
</evidence>
<organism evidence="2 3">
    <name type="scientific">Burkholderia diffusa</name>
    <dbReference type="NCBI Taxonomy" id="488732"/>
    <lineage>
        <taxon>Bacteria</taxon>
        <taxon>Pseudomonadati</taxon>
        <taxon>Pseudomonadota</taxon>
        <taxon>Betaproteobacteria</taxon>
        <taxon>Burkholderiales</taxon>
        <taxon>Burkholderiaceae</taxon>
        <taxon>Burkholderia</taxon>
        <taxon>Burkholderia cepacia complex</taxon>
    </lineage>
</organism>
<dbReference type="Proteomes" id="UP000494125">
    <property type="component" value="Unassembled WGS sequence"/>
</dbReference>
<gene>
    <name evidence="2" type="ORF">BDI24065_01631</name>
</gene>
<dbReference type="EMBL" id="CABVPN010000006">
    <property type="protein sequence ID" value="VWB36948.1"/>
    <property type="molecule type" value="Genomic_DNA"/>
</dbReference>
<name>A0A6P2J3X2_9BURK</name>
<keyword evidence="3" id="KW-1185">Reference proteome</keyword>
<feature type="chain" id="PRO_5026806559" description="SGNH hydrolase-type esterase domain-containing protein" evidence="1">
    <location>
        <begin position="28"/>
        <end position="385"/>
    </location>
</feature>
<dbReference type="GO" id="GO:0016788">
    <property type="term" value="F:hydrolase activity, acting on ester bonds"/>
    <property type="evidence" value="ECO:0007669"/>
    <property type="project" value="UniProtKB-ARBA"/>
</dbReference>
<dbReference type="Gene3D" id="3.40.50.1110">
    <property type="entry name" value="SGNH hydrolase"/>
    <property type="match status" value="1"/>
</dbReference>
<evidence type="ECO:0000256" key="1">
    <source>
        <dbReference type="SAM" id="SignalP"/>
    </source>
</evidence>
<evidence type="ECO:0008006" key="4">
    <source>
        <dbReference type="Google" id="ProtNLM"/>
    </source>
</evidence>
<sequence>MPSFCCPILRSALTCVVALLVVGPATATSATEATHLPGGSPVPAMRTPQRILFVGDSLTHGRYTPVRSYGAMQPGSKEVGGTARVVDENFGQTGARAEREPGPWGGIPGIFARFAAEAGLDFEVHLEAMSATSLAKHDRVASDVIDRPTWDVVVLQELSAKPLPFALTHSRASDPAGFRASVAKLARGIRAAAPQARVYLYETWPRADLAKALAGEPDSVGFHARYVDRLTALVAAYRDAFDGARRGDPSIAAVVPVGRAWQRAWTTGVADPDPYAPSGAPLLWYGMRAQNDPPISRPDYLHPGVLGAYLSALVLFQQIAGVDVRTFGPREQAAAQLGIAPDMAARLQAVASDTVRQQGADAAPAPDVDAGLTATAGCPDPCASQ</sequence>
<dbReference type="AlphaFoldDB" id="A0A6P2J3X2"/>
<dbReference type="InterPro" id="IPR036514">
    <property type="entry name" value="SGNH_hydro_sf"/>
</dbReference>
<feature type="signal peptide" evidence="1">
    <location>
        <begin position="1"/>
        <end position="27"/>
    </location>
</feature>
<protein>
    <recommendedName>
        <fullName evidence="4">SGNH hydrolase-type esterase domain-containing protein</fullName>
    </recommendedName>
</protein>
<keyword evidence="1" id="KW-0732">Signal</keyword>
<reference evidence="2 3" key="1">
    <citation type="submission" date="2019-09" db="EMBL/GenBank/DDBJ databases">
        <authorList>
            <person name="Depoorter E."/>
        </authorList>
    </citation>
    <scope>NUCLEOTIDE SEQUENCE [LARGE SCALE GENOMIC DNA]</scope>
    <source>
        <strain evidence="2">LMG 24065</strain>
    </source>
</reference>